<name>A0AAD5J468_ACENE</name>
<dbReference type="FunFam" id="3.40.50.150:FF:000440">
    <property type="entry name" value="Os09g0479300 protein"/>
    <property type="match status" value="1"/>
</dbReference>
<dbReference type="Proteomes" id="UP001064489">
    <property type="component" value="Chromosome 3"/>
</dbReference>
<organism evidence="2 3">
    <name type="scientific">Acer negundo</name>
    <name type="common">Box elder</name>
    <dbReference type="NCBI Taxonomy" id="4023"/>
    <lineage>
        <taxon>Eukaryota</taxon>
        <taxon>Viridiplantae</taxon>
        <taxon>Streptophyta</taxon>
        <taxon>Embryophyta</taxon>
        <taxon>Tracheophyta</taxon>
        <taxon>Spermatophyta</taxon>
        <taxon>Magnoliopsida</taxon>
        <taxon>eudicotyledons</taxon>
        <taxon>Gunneridae</taxon>
        <taxon>Pentapetalae</taxon>
        <taxon>rosids</taxon>
        <taxon>malvids</taxon>
        <taxon>Sapindales</taxon>
        <taxon>Sapindaceae</taxon>
        <taxon>Hippocastanoideae</taxon>
        <taxon>Acereae</taxon>
        <taxon>Acer</taxon>
    </lineage>
</organism>
<dbReference type="Pfam" id="PF10354">
    <property type="entry name" value="BMT5-like"/>
    <property type="match status" value="1"/>
</dbReference>
<evidence type="ECO:0000313" key="3">
    <source>
        <dbReference type="Proteomes" id="UP001064489"/>
    </source>
</evidence>
<reference evidence="2" key="2">
    <citation type="submission" date="2023-02" db="EMBL/GenBank/DDBJ databases">
        <authorList>
            <person name="Swenson N.G."/>
            <person name="Wegrzyn J.L."/>
            <person name="Mcevoy S.L."/>
        </authorList>
    </citation>
    <scope>NUCLEOTIDE SEQUENCE</scope>
    <source>
        <strain evidence="2">91603</strain>
        <tissue evidence="2">Leaf</tissue>
    </source>
</reference>
<sequence length="290" mass="32487">MGEVVVKVDHEIKWIKHYSSCHKILLVGEGDFSFAACLAKAFATASNIIATSLDSRESLAMKYTRATTNLKELEELGCTIFHVVDANTMSQHPELNFKYFDRIVFNFPHAGFIWREHDILKILSHQNLVKGFLRSARDMLKENGEVHVTHKTAHPFNRWEIEKVAEEVGLRLVDKVLFYIWDYPGYENKRGDGSRCNESFPVGVTSVAIKGPDGDRVVVTGNGVDSAELTRSLRTKIGDATIVSVQSLNERDGRSSLEATAIAVNSSDFDGDELNPELTLQIRSQSNSWV</sequence>
<dbReference type="InterPro" id="IPR019446">
    <property type="entry name" value="BMT5-like"/>
</dbReference>
<dbReference type="GO" id="GO:0070042">
    <property type="term" value="F:rRNA (uridine-N3-)-methyltransferase activity"/>
    <property type="evidence" value="ECO:0007669"/>
    <property type="project" value="InterPro"/>
</dbReference>
<dbReference type="Gene3D" id="3.30.70.100">
    <property type="match status" value="1"/>
</dbReference>
<dbReference type="GO" id="GO:0005737">
    <property type="term" value="C:cytoplasm"/>
    <property type="evidence" value="ECO:0007669"/>
    <property type="project" value="TreeGrafter"/>
</dbReference>
<dbReference type="InterPro" id="IPR029063">
    <property type="entry name" value="SAM-dependent_MTases_sf"/>
</dbReference>
<evidence type="ECO:0000259" key="1">
    <source>
        <dbReference type="Pfam" id="PF10354"/>
    </source>
</evidence>
<gene>
    <name evidence="2" type="ORF">LWI28_011162</name>
</gene>
<evidence type="ECO:0000313" key="2">
    <source>
        <dbReference type="EMBL" id="KAI9185834.1"/>
    </source>
</evidence>
<feature type="domain" description="25S rRNA (uridine-N(3))-methyltransferase BMT5-like" evidence="1">
    <location>
        <begin position="25"/>
        <end position="190"/>
    </location>
</feature>
<dbReference type="GO" id="GO:0070475">
    <property type="term" value="P:rRNA base methylation"/>
    <property type="evidence" value="ECO:0007669"/>
    <property type="project" value="InterPro"/>
</dbReference>
<accession>A0AAD5J468</accession>
<dbReference type="SUPFAM" id="SSF53335">
    <property type="entry name" value="S-adenosyl-L-methionine-dependent methyltransferases"/>
    <property type="match status" value="1"/>
</dbReference>
<proteinExistence type="predicted"/>
<keyword evidence="3" id="KW-1185">Reference proteome</keyword>
<dbReference type="AlphaFoldDB" id="A0AAD5J468"/>
<dbReference type="PANTHER" id="PTHR11538">
    <property type="entry name" value="PHENYLALANYL-TRNA SYNTHETASE"/>
    <property type="match status" value="1"/>
</dbReference>
<dbReference type="Gene3D" id="3.40.50.150">
    <property type="entry name" value="Vaccinia Virus protein VP39"/>
    <property type="match status" value="1"/>
</dbReference>
<comment type="caution">
    <text evidence="2">The sequence shown here is derived from an EMBL/GenBank/DDBJ whole genome shotgun (WGS) entry which is preliminary data.</text>
</comment>
<dbReference type="EMBL" id="JAJSOW010000100">
    <property type="protein sequence ID" value="KAI9185834.1"/>
    <property type="molecule type" value="Genomic_DNA"/>
</dbReference>
<protein>
    <recommendedName>
        <fullName evidence="1">25S rRNA (uridine-N(3))-methyltransferase BMT5-like domain-containing protein</fullName>
    </recommendedName>
</protein>
<dbReference type="PANTHER" id="PTHR11538:SF89">
    <property type="entry name" value="PROTEIN, PUTATIVE (DUF2431)-RELATED"/>
    <property type="match status" value="1"/>
</dbReference>
<reference evidence="2" key="1">
    <citation type="journal article" date="2022" name="Plant J.">
        <title>Strategies of tolerance reflected in two North American maple genomes.</title>
        <authorList>
            <person name="McEvoy S.L."/>
            <person name="Sezen U.U."/>
            <person name="Trouern-Trend A."/>
            <person name="McMahon S.M."/>
            <person name="Schaberg P.G."/>
            <person name="Yang J."/>
            <person name="Wegrzyn J.L."/>
            <person name="Swenson N.G."/>
        </authorList>
    </citation>
    <scope>NUCLEOTIDE SEQUENCE</scope>
    <source>
        <strain evidence="2">91603</strain>
    </source>
</reference>